<gene>
    <name evidence="2" type="ORF">E2C01_101525</name>
</gene>
<evidence type="ECO:0000313" key="2">
    <source>
        <dbReference type="EMBL" id="MPD05761.1"/>
    </source>
</evidence>
<dbReference type="EMBL" id="VSRR010147675">
    <property type="protein sequence ID" value="MPD05761.1"/>
    <property type="molecule type" value="Genomic_DNA"/>
</dbReference>
<comment type="caution">
    <text evidence="2">The sequence shown here is derived from an EMBL/GenBank/DDBJ whole genome shotgun (WGS) entry which is preliminary data.</text>
</comment>
<proteinExistence type="predicted"/>
<reference evidence="2 3" key="1">
    <citation type="submission" date="2019-05" db="EMBL/GenBank/DDBJ databases">
        <title>Another draft genome of Portunus trituberculatus and its Hox gene families provides insights of decapod evolution.</title>
        <authorList>
            <person name="Jeong J.-H."/>
            <person name="Song I."/>
            <person name="Kim S."/>
            <person name="Choi T."/>
            <person name="Kim D."/>
            <person name="Ryu S."/>
            <person name="Kim W."/>
        </authorList>
    </citation>
    <scope>NUCLEOTIDE SEQUENCE [LARGE SCALE GENOMIC DNA]</scope>
    <source>
        <tissue evidence="2">Muscle</tissue>
    </source>
</reference>
<evidence type="ECO:0000256" key="1">
    <source>
        <dbReference type="SAM" id="MobiDB-lite"/>
    </source>
</evidence>
<feature type="compositionally biased region" description="Low complexity" evidence="1">
    <location>
        <begin position="37"/>
        <end position="53"/>
    </location>
</feature>
<name>A0A5B7K9U4_PORTR</name>
<sequence>MNPSGGGGDDRGRDAGALIPPYAAPSPRRFSASPHRVAPSPTPSAVPTSLSPVPSRPPSSNTLEVPWCFLCVLFYAYNGR</sequence>
<evidence type="ECO:0000313" key="3">
    <source>
        <dbReference type="Proteomes" id="UP000324222"/>
    </source>
</evidence>
<dbReference type="AlphaFoldDB" id="A0A5B7K9U4"/>
<feature type="region of interest" description="Disordered" evidence="1">
    <location>
        <begin position="1"/>
        <end position="63"/>
    </location>
</feature>
<accession>A0A5B7K9U4</accession>
<protein>
    <submittedName>
        <fullName evidence="2">Uncharacterized protein</fullName>
    </submittedName>
</protein>
<keyword evidence="3" id="KW-1185">Reference proteome</keyword>
<dbReference type="Proteomes" id="UP000324222">
    <property type="component" value="Unassembled WGS sequence"/>
</dbReference>
<organism evidence="2 3">
    <name type="scientific">Portunus trituberculatus</name>
    <name type="common">Swimming crab</name>
    <name type="synonym">Neptunus trituberculatus</name>
    <dbReference type="NCBI Taxonomy" id="210409"/>
    <lineage>
        <taxon>Eukaryota</taxon>
        <taxon>Metazoa</taxon>
        <taxon>Ecdysozoa</taxon>
        <taxon>Arthropoda</taxon>
        <taxon>Crustacea</taxon>
        <taxon>Multicrustacea</taxon>
        <taxon>Malacostraca</taxon>
        <taxon>Eumalacostraca</taxon>
        <taxon>Eucarida</taxon>
        <taxon>Decapoda</taxon>
        <taxon>Pleocyemata</taxon>
        <taxon>Brachyura</taxon>
        <taxon>Eubrachyura</taxon>
        <taxon>Portunoidea</taxon>
        <taxon>Portunidae</taxon>
        <taxon>Portuninae</taxon>
        <taxon>Portunus</taxon>
    </lineage>
</organism>